<proteinExistence type="predicted"/>
<evidence type="ECO:0000259" key="4">
    <source>
        <dbReference type="Pfam" id="PF01103"/>
    </source>
</evidence>
<organism evidence="5 6">
    <name type="scientific">Medicago truncatula</name>
    <name type="common">Barrel medic</name>
    <name type="synonym">Medicago tribuloides</name>
    <dbReference type="NCBI Taxonomy" id="3880"/>
    <lineage>
        <taxon>Eukaryota</taxon>
        <taxon>Viridiplantae</taxon>
        <taxon>Streptophyta</taxon>
        <taxon>Embryophyta</taxon>
        <taxon>Tracheophyta</taxon>
        <taxon>Spermatophyta</taxon>
        <taxon>Magnoliopsida</taxon>
        <taxon>eudicotyledons</taxon>
        <taxon>Gunneridae</taxon>
        <taxon>Pentapetalae</taxon>
        <taxon>rosids</taxon>
        <taxon>fabids</taxon>
        <taxon>Fabales</taxon>
        <taxon>Fabaceae</taxon>
        <taxon>Papilionoideae</taxon>
        <taxon>50 kb inversion clade</taxon>
        <taxon>NPAAA clade</taxon>
        <taxon>Hologalegina</taxon>
        <taxon>IRL clade</taxon>
        <taxon>Trifolieae</taxon>
        <taxon>Medicago</taxon>
    </lineage>
</organism>
<feature type="domain" description="Bacterial surface antigen (D15)" evidence="4">
    <location>
        <begin position="114"/>
        <end position="357"/>
    </location>
</feature>
<name>A0A396JV45_MEDTR</name>
<comment type="caution">
    <text evidence="5">The sequence shown here is derived from an EMBL/GenBank/DDBJ whole genome shotgun (WGS) entry which is preliminary data.</text>
</comment>
<gene>
    <name evidence="5" type="ORF">MtrunA17_Chr1g0184291</name>
</gene>
<dbReference type="OrthoDB" id="1396746at2759"/>
<dbReference type="InterPro" id="IPR039910">
    <property type="entry name" value="D15-like"/>
</dbReference>
<dbReference type="Proteomes" id="UP000265566">
    <property type="component" value="Chromosome 1"/>
</dbReference>
<dbReference type="PANTHER" id="PTHR12815">
    <property type="entry name" value="SORTING AND ASSEMBLY MACHINERY SAMM50 PROTEIN FAMILY MEMBER"/>
    <property type="match status" value="1"/>
</dbReference>
<evidence type="ECO:0000313" key="5">
    <source>
        <dbReference type="EMBL" id="RHN80075.1"/>
    </source>
</evidence>
<keyword evidence="1" id="KW-0934">Plastid</keyword>
<keyword evidence="1" id="KW-1002">Plastid outer membrane</keyword>
<dbReference type="FunFam" id="2.40.160.50:FF:000007">
    <property type="entry name" value="Outer envelope protein 80, chloroplastic"/>
    <property type="match status" value="1"/>
</dbReference>
<protein>
    <submittedName>
        <fullName evidence="5">Putative bacterial surface antigen (D15)</fullName>
    </submittedName>
</protein>
<evidence type="ECO:0000256" key="1">
    <source>
        <dbReference type="ARBA" id="ARBA00022805"/>
    </source>
</evidence>
<evidence type="ECO:0000256" key="3">
    <source>
        <dbReference type="ARBA" id="ARBA00024013"/>
    </source>
</evidence>
<dbReference type="InterPro" id="IPR000184">
    <property type="entry name" value="Bac_surfAg_D15"/>
</dbReference>
<dbReference type="GO" id="GO:0009707">
    <property type="term" value="C:chloroplast outer membrane"/>
    <property type="evidence" value="ECO:0007669"/>
    <property type="project" value="UniProtKB-SubCell"/>
</dbReference>
<dbReference type="Gene3D" id="2.40.160.50">
    <property type="entry name" value="membrane protein fhac: a member of the omp85/tpsb transporter family"/>
    <property type="match status" value="1"/>
</dbReference>
<keyword evidence="2" id="KW-0472">Membrane</keyword>
<dbReference type="Gramene" id="rna3951">
    <property type="protein sequence ID" value="RHN80075.1"/>
    <property type="gene ID" value="gene3951"/>
</dbReference>
<dbReference type="PANTHER" id="PTHR12815:SF39">
    <property type="entry name" value="OUTER MEMBRANE OMP85 FAMILY PROTEIN"/>
    <property type="match status" value="1"/>
</dbReference>
<reference evidence="6" key="1">
    <citation type="journal article" date="2018" name="Nat. Plants">
        <title>Whole-genome landscape of Medicago truncatula symbiotic genes.</title>
        <authorList>
            <person name="Pecrix Y."/>
            <person name="Staton S.E."/>
            <person name="Sallet E."/>
            <person name="Lelandais-Briere C."/>
            <person name="Moreau S."/>
            <person name="Carrere S."/>
            <person name="Blein T."/>
            <person name="Jardinaud M.F."/>
            <person name="Latrasse D."/>
            <person name="Zouine M."/>
            <person name="Zahm M."/>
            <person name="Kreplak J."/>
            <person name="Mayjonade B."/>
            <person name="Satge C."/>
            <person name="Perez M."/>
            <person name="Cauet S."/>
            <person name="Marande W."/>
            <person name="Chantry-Darmon C."/>
            <person name="Lopez-Roques C."/>
            <person name="Bouchez O."/>
            <person name="Berard A."/>
            <person name="Debelle F."/>
            <person name="Munos S."/>
            <person name="Bendahmane A."/>
            <person name="Berges H."/>
            <person name="Niebel A."/>
            <person name="Buitink J."/>
            <person name="Frugier F."/>
            <person name="Benhamed M."/>
            <person name="Crespi M."/>
            <person name="Gouzy J."/>
            <person name="Gamas P."/>
        </authorList>
    </citation>
    <scope>NUCLEOTIDE SEQUENCE [LARGE SCALE GENOMIC DNA]</scope>
    <source>
        <strain evidence="6">cv. Jemalong A17</strain>
    </source>
</reference>
<sequence>MGARKTILAGKSKFDIGANFIQKLCDFYVPSPLRISSINPFSLASGSLCVKQRELFHNSDMLDISWHKGLYDSNILIGYRYPKPICLGQHSLTIQHLISPEVGIHGVPMNNFSQSVSQGLRLSKLSIGLDFNEPSTSNWSTSTGVYFKHNRFSNDSGRSISRDLDGFPLTCSGEPYDNMIVINQKTQFEDVNDHSFTHFSLQMEQGIPLQPNLLTFNRFKFFASKGVKLGPTVLSSWLSGGSIVGSIAPHQAFAIGGPNSVRGYGEGAVGSGQSYLASKTELAIPLNKKLEGVFFLDCGSDLNSSHRVPGNPGHRHGKPGSGYGIGCGIRFKTKLAQIKFDYAINAFHQRSLYFGISNLVL</sequence>
<dbReference type="Pfam" id="PF01103">
    <property type="entry name" value="Omp85"/>
    <property type="match status" value="1"/>
</dbReference>
<evidence type="ECO:0000313" key="6">
    <source>
        <dbReference type="Proteomes" id="UP000265566"/>
    </source>
</evidence>
<comment type="subcellular location">
    <subcellularLocation>
        <location evidence="3">Plastid</location>
        <location evidence="3">Chloroplast outer membrane</location>
    </subcellularLocation>
</comment>
<evidence type="ECO:0000256" key="2">
    <source>
        <dbReference type="ARBA" id="ARBA00023136"/>
    </source>
</evidence>
<dbReference type="AlphaFoldDB" id="A0A396JV45"/>
<dbReference type="EMBL" id="PSQE01000001">
    <property type="protein sequence ID" value="RHN80075.1"/>
    <property type="molecule type" value="Genomic_DNA"/>
</dbReference>
<accession>A0A396JV45</accession>